<gene>
    <name evidence="2" type="ORF">M501DRAFT_992982</name>
</gene>
<name>A0A9P4VQA0_9PEZI</name>
<dbReference type="EMBL" id="MU006097">
    <property type="protein sequence ID" value="KAF2838110.1"/>
    <property type="molecule type" value="Genomic_DNA"/>
</dbReference>
<dbReference type="Proteomes" id="UP000799429">
    <property type="component" value="Unassembled WGS sequence"/>
</dbReference>
<reference evidence="2" key="1">
    <citation type="journal article" date="2020" name="Stud. Mycol.">
        <title>101 Dothideomycetes genomes: a test case for predicting lifestyles and emergence of pathogens.</title>
        <authorList>
            <person name="Haridas S."/>
            <person name="Albert R."/>
            <person name="Binder M."/>
            <person name="Bloem J."/>
            <person name="Labutti K."/>
            <person name="Salamov A."/>
            <person name="Andreopoulos B."/>
            <person name="Baker S."/>
            <person name="Barry K."/>
            <person name="Bills G."/>
            <person name="Bluhm B."/>
            <person name="Cannon C."/>
            <person name="Castanera R."/>
            <person name="Culley D."/>
            <person name="Daum C."/>
            <person name="Ezra D."/>
            <person name="Gonzalez J."/>
            <person name="Henrissat B."/>
            <person name="Kuo A."/>
            <person name="Liang C."/>
            <person name="Lipzen A."/>
            <person name="Lutzoni F."/>
            <person name="Magnuson J."/>
            <person name="Mondo S."/>
            <person name="Nolan M."/>
            <person name="Ohm R."/>
            <person name="Pangilinan J."/>
            <person name="Park H.-J."/>
            <person name="Ramirez L."/>
            <person name="Alfaro M."/>
            <person name="Sun H."/>
            <person name="Tritt A."/>
            <person name="Yoshinaga Y."/>
            <person name="Zwiers L.-H."/>
            <person name="Turgeon B."/>
            <person name="Goodwin S."/>
            <person name="Spatafora J."/>
            <person name="Crous P."/>
            <person name="Grigoriev I."/>
        </authorList>
    </citation>
    <scope>NUCLEOTIDE SEQUENCE</scope>
    <source>
        <strain evidence="2">CBS 101060</strain>
    </source>
</reference>
<dbReference type="Pfam" id="PF09994">
    <property type="entry name" value="T6SS_Tle1-like_cat"/>
    <property type="match status" value="1"/>
</dbReference>
<organism evidence="2 3">
    <name type="scientific">Patellaria atrata CBS 101060</name>
    <dbReference type="NCBI Taxonomy" id="1346257"/>
    <lineage>
        <taxon>Eukaryota</taxon>
        <taxon>Fungi</taxon>
        <taxon>Dikarya</taxon>
        <taxon>Ascomycota</taxon>
        <taxon>Pezizomycotina</taxon>
        <taxon>Dothideomycetes</taxon>
        <taxon>Dothideomycetes incertae sedis</taxon>
        <taxon>Patellariales</taxon>
        <taxon>Patellariaceae</taxon>
        <taxon>Patellaria</taxon>
    </lineage>
</organism>
<accession>A0A9P4VQA0</accession>
<feature type="domain" description="T6SS Phospholipase effector Tle1-like catalytic" evidence="1">
    <location>
        <begin position="20"/>
        <end position="307"/>
    </location>
</feature>
<comment type="caution">
    <text evidence="2">The sequence shown here is derived from an EMBL/GenBank/DDBJ whole genome shotgun (WGS) entry which is preliminary data.</text>
</comment>
<evidence type="ECO:0000313" key="2">
    <source>
        <dbReference type="EMBL" id="KAF2838110.1"/>
    </source>
</evidence>
<sequence>MASAFYDKVAISSEVKPQPKRIIICCDGTWQSAVSLDPSQGCPSNVARISRIIAKAGVDQSGKEWQQVVYYDAGVGSGAITEYEKKRQGGLGIGLLENVIEAYNFIVNNYSPGDQLFFFGFSRGAYTVRAAAGLVIELGVIKPSCMRRFLEMYSHYIKAEKFEEGFSKYSEWQTFTSKYPVYIERAEAVTIQAIGVFDTVGALGVPDVGHIFRKDNSRLRKAYQFHNTNLSDNILHAYQALALDERREPFEPSIWKLKSGAKTKLCQCWFPGAHVNVGGGSSDNADEANPKGDREQLASISYAWMLDRVRPHLAFDEAALEIQKVEIRANAQPPPVKVEEKKSEGWFWDSYNYVKDTVVGGTKKAAEYIPYGMGQIDDSHTFLYDVMGNPKDRDANVINAKQIKKRMAIEEGKLDSNTKDDFDGEYTVERVHPSVFFRQVYEREQAEKAGKKGKDVKYYEPAAMRGWERIYVKGDSGRDFKARNGFKWVKYEKDKNGKIVKDKQGKDKIVNFMWEFEIGHMPEAKSVEKFLIDQSWTESVHNEVQKGWRDS</sequence>
<protein>
    <recommendedName>
        <fullName evidence="1">T6SS Phospholipase effector Tle1-like catalytic domain-containing protein</fullName>
    </recommendedName>
</protein>
<dbReference type="PANTHER" id="PTHR33840">
    <property type="match status" value="1"/>
</dbReference>
<proteinExistence type="predicted"/>
<keyword evidence="3" id="KW-1185">Reference proteome</keyword>
<dbReference type="AlphaFoldDB" id="A0A9P4VQA0"/>
<dbReference type="OrthoDB" id="3057168at2759"/>
<evidence type="ECO:0000313" key="3">
    <source>
        <dbReference type="Proteomes" id="UP000799429"/>
    </source>
</evidence>
<evidence type="ECO:0000259" key="1">
    <source>
        <dbReference type="Pfam" id="PF09994"/>
    </source>
</evidence>
<dbReference type="PANTHER" id="PTHR33840:SF16">
    <property type="entry name" value="DUF2235 DOMAIN-CONTAINING PROTEIN"/>
    <property type="match status" value="1"/>
</dbReference>
<dbReference type="InterPro" id="IPR018712">
    <property type="entry name" value="Tle1-like_cat"/>
</dbReference>